<dbReference type="AlphaFoldDB" id="A0A9W6GER8"/>
<feature type="binding site" evidence="12">
    <location>
        <position position="111"/>
    </location>
    <ligand>
        <name>K(+)</name>
        <dbReference type="ChEBI" id="CHEBI:29103"/>
    </ligand>
</feature>
<evidence type="ECO:0000256" key="9">
    <source>
        <dbReference type="ARBA" id="ARBA00022989"/>
    </source>
</evidence>
<keyword evidence="15" id="KW-1185">Reference proteome</keyword>
<feature type="binding site" evidence="12">
    <location>
        <position position="220"/>
    </location>
    <ligand>
        <name>K(+)</name>
        <dbReference type="ChEBI" id="CHEBI:29103"/>
    </ligand>
</feature>
<feature type="transmembrane region" description="Helical" evidence="13">
    <location>
        <begin position="239"/>
        <end position="260"/>
    </location>
</feature>
<keyword evidence="9 13" id="KW-1133">Transmembrane helix</keyword>
<evidence type="ECO:0000256" key="12">
    <source>
        <dbReference type="PIRSR" id="PIRSR006247-1"/>
    </source>
</evidence>
<keyword evidence="4" id="KW-1003">Cell membrane</keyword>
<keyword evidence="11 13" id="KW-0472">Membrane</keyword>
<name>A0A9W6GER8_9BACT</name>
<keyword evidence="10" id="KW-0406">Ion transport</keyword>
<feature type="binding site" evidence="12">
    <location>
        <position position="315"/>
    </location>
    <ligand>
        <name>K(+)</name>
        <dbReference type="ChEBI" id="CHEBI:29103"/>
    </ligand>
</feature>
<feature type="transmembrane region" description="Helical" evidence="13">
    <location>
        <begin position="182"/>
        <end position="202"/>
    </location>
</feature>
<dbReference type="GO" id="GO:0015379">
    <property type="term" value="F:potassium:chloride symporter activity"/>
    <property type="evidence" value="ECO:0007669"/>
    <property type="project" value="InterPro"/>
</dbReference>
<feature type="transmembrane region" description="Helical" evidence="13">
    <location>
        <begin position="272"/>
        <end position="294"/>
    </location>
</feature>
<evidence type="ECO:0000256" key="3">
    <source>
        <dbReference type="ARBA" id="ARBA00022448"/>
    </source>
</evidence>
<feature type="binding site" evidence="12">
    <location>
        <position position="432"/>
    </location>
    <ligand>
        <name>K(+)</name>
        <dbReference type="ChEBI" id="CHEBI:29103"/>
    </ligand>
</feature>
<dbReference type="PANTHER" id="PTHR32024:SF2">
    <property type="entry name" value="TRK SYSTEM POTASSIUM UPTAKE PROTEIN TRKG-RELATED"/>
    <property type="match status" value="1"/>
</dbReference>
<evidence type="ECO:0000256" key="5">
    <source>
        <dbReference type="ARBA" id="ARBA00022519"/>
    </source>
</evidence>
<organism evidence="14 15">
    <name type="scientific">Thermodesulfovibrio yellowstonii</name>
    <dbReference type="NCBI Taxonomy" id="28262"/>
    <lineage>
        <taxon>Bacteria</taxon>
        <taxon>Pseudomonadati</taxon>
        <taxon>Nitrospirota</taxon>
        <taxon>Thermodesulfovibrionia</taxon>
        <taxon>Thermodesulfovibrionales</taxon>
        <taxon>Thermodesulfovibrionaceae</taxon>
        <taxon>Thermodesulfovibrio</taxon>
    </lineage>
</organism>
<evidence type="ECO:0000256" key="8">
    <source>
        <dbReference type="ARBA" id="ARBA00022958"/>
    </source>
</evidence>
<keyword evidence="6" id="KW-0633">Potassium transport</keyword>
<proteinExistence type="inferred from homology"/>
<evidence type="ECO:0000256" key="13">
    <source>
        <dbReference type="SAM" id="Phobius"/>
    </source>
</evidence>
<dbReference type="Pfam" id="PF02386">
    <property type="entry name" value="TrkH"/>
    <property type="match status" value="1"/>
</dbReference>
<reference evidence="14" key="1">
    <citation type="submission" date="2022-12" db="EMBL/GenBank/DDBJ databases">
        <title>Reference genome sequencing for broad-spectrum identification of bacterial and archaeal isolates by mass spectrometry.</title>
        <authorList>
            <person name="Sekiguchi Y."/>
            <person name="Tourlousse D.M."/>
        </authorList>
    </citation>
    <scope>NUCLEOTIDE SEQUENCE</scope>
    <source>
        <strain evidence="14">TSL-P1</strain>
    </source>
</reference>
<feature type="binding site" evidence="12">
    <location>
        <position position="314"/>
    </location>
    <ligand>
        <name>K(+)</name>
        <dbReference type="ChEBI" id="CHEBI:29103"/>
    </ligand>
</feature>
<accession>A0A9W6GER8</accession>
<evidence type="ECO:0000256" key="7">
    <source>
        <dbReference type="ARBA" id="ARBA00022692"/>
    </source>
</evidence>
<evidence type="ECO:0000256" key="11">
    <source>
        <dbReference type="ARBA" id="ARBA00023136"/>
    </source>
</evidence>
<feature type="transmembrane region" description="Helical" evidence="13">
    <location>
        <begin position="454"/>
        <end position="479"/>
    </location>
</feature>
<sequence length="481" mass="53664">MNYKTVINIIGIILIILSIFMIIPILVSIINHSSDIPALGLSCFLTFFCGTVMLALTKQYRHEELMYREAFMTVTLTWIAVAFFGCLPYIFTGSVSSFTDAFFEAMSGFTTTGASIFADVESLPAGLLFWRSMTQWIGGMGIIVFVLAVLPLMGIGGMQLFKAEVPEISVDKLRPRIIDTAKSLWFIYIGITAIIIILYFIAGMDIYDAVCHAFTTISTGGFSTKNASIAHFKSPMLEYISSFGMFLGGINFALYFYLLKGRVRRFLKNAEFRFYFCIISITVVLLTVDLLFYYHSFSEAFRYALFQVISIMTTTGYATADYLKWSSFSQLVLLIIMFFGGMIGSTGGGIKQVRVYLMIKQIYREFYQLIHPRAVLALKLDDKFLTKEILGSIWGFVFLAIFVCALASIGMTATGLDMVTSVSTVVSSMNNVGPALGEAGPAGNYFSIPPLGKWILILCMLAGRLEYYTVLILLTPAFWKR</sequence>
<dbReference type="PANTHER" id="PTHR32024">
    <property type="entry name" value="TRK SYSTEM POTASSIUM UPTAKE PROTEIN TRKG-RELATED"/>
    <property type="match status" value="1"/>
</dbReference>
<evidence type="ECO:0000313" key="14">
    <source>
        <dbReference type="EMBL" id="GLI52477.1"/>
    </source>
</evidence>
<dbReference type="InterPro" id="IPR004772">
    <property type="entry name" value="TrkH"/>
</dbReference>
<dbReference type="Proteomes" id="UP001144297">
    <property type="component" value="Unassembled WGS sequence"/>
</dbReference>
<feature type="transmembrane region" description="Helical" evidence="13">
    <location>
        <begin position="36"/>
        <end position="57"/>
    </location>
</feature>
<dbReference type="NCBIfam" id="TIGR00933">
    <property type="entry name" value="2a38"/>
    <property type="match status" value="1"/>
</dbReference>
<dbReference type="EMBL" id="BSDX01000001">
    <property type="protein sequence ID" value="GLI52477.1"/>
    <property type="molecule type" value="Genomic_DNA"/>
</dbReference>
<evidence type="ECO:0000256" key="10">
    <source>
        <dbReference type="ARBA" id="ARBA00023065"/>
    </source>
</evidence>
<feature type="transmembrane region" description="Helical" evidence="13">
    <location>
        <begin position="331"/>
        <end position="350"/>
    </location>
</feature>
<feature type="transmembrane region" description="Helical" evidence="13">
    <location>
        <begin position="69"/>
        <end position="91"/>
    </location>
</feature>
<comment type="similarity">
    <text evidence="2">Belongs to the TrkH potassium transport family.</text>
</comment>
<keyword evidence="12" id="KW-0479">Metal-binding</keyword>
<keyword evidence="5" id="KW-0997">Cell inner membrane</keyword>
<feature type="transmembrane region" description="Helical" evidence="13">
    <location>
        <begin position="389"/>
        <end position="409"/>
    </location>
</feature>
<protein>
    <submittedName>
        <fullName evidence="14">Trk system potassium transporter TrkH</fullName>
    </submittedName>
</protein>
<comment type="subcellular location">
    <subcellularLocation>
        <location evidence="1">Cell inner membrane</location>
        <topology evidence="1">Multi-pass membrane protein</topology>
    </subcellularLocation>
</comment>
<evidence type="ECO:0000256" key="2">
    <source>
        <dbReference type="ARBA" id="ARBA00009137"/>
    </source>
</evidence>
<dbReference type="InterPro" id="IPR003445">
    <property type="entry name" value="Cat_transpt"/>
</dbReference>
<feature type="binding site" evidence="12">
    <location>
        <position position="431"/>
    </location>
    <ligand>
        <name>K(+)</name>
        <dbReference type="ChEBI" id="CHEBI:29103"/>
    </ligand>
</feature>
<feature type="transmembrane region" description="Helical" evidence="13">
    <location>
        <begin position="7"/>
        <end position="30"/>
    </location>
</feature>
<dbReference type="PIRSF" id="PIRSF006247">
    <property type="entry name" value="TrkH"/>
    <property type="match status" value="1"/>
</dbReference>
<evidence type="ECO:0000256" key="4">
    <source>
        <dbReference type="ARBA" id="ARBA00022475"/>
    </source>
</evidence>
<dbReference type="GO" id="GO:0005886">
    <property type="term" value="C:plasma membrane"/>
    <property type="evidence" value="ECO:0007669"/>
    <property type="project" value="UniProtKB-SubCell"/>
</dbReference>
<feature type="binding site" evidence="12">
    <location>
        <position position="112"/>
    </location>
    <ligand>
        <name>K(+)</name>
        <dbReference type="ChEBI" id="CHEBI:29103"/>
    </ligand>
</feature>
<evidence type="ECO:0000256" key="6">
    <source>
        <dbReference type="ARBA" id="ARBA00022538"/>
    </source>
</evidence>
<comment type="caution">
    <text evidence="14">The sequence shown here is derived from an EMBL/GenBank/DDBJ whole genome shotgun (WGS) entry which is preliminary data.</text>
</comment>
<keyword evidence="7 13" id="KW-0812">Transmembrane</keyword>
<gene>
    <name evidence="14" type="ORF">TISLANDTSLP1_01700</name>
</gene>
<feature type="transmembrane region" description="Helical" evidence="13">
    <location>
        <begin position="136"/>
        <end position="161"/>
    </location>
</feature>
<dbReference type="GO" id="GO:0046872">
    <property type="term" value="F:metal ion binding"/>
    <property type="evidence" value="ECO:0007669"/>
    <property type="project" value="UniProtKB-KW"/>
</dbReference>
<keyword evidence="8 12" id="KW-0630">Potassium</keyword>
<evidence type="ECO:0000256" key="1">
    <source>
        <dbReference type="ARBA" id="ARBA00004429"/>
    </source>
</evidence>
<keyword evidence="3" id="KW-0813">Transport</keyword>
<evidence type="ECO:0000313" key="15">
    <source>
        <dbReference type="Proteomes" id="UP001144297"/>
    </source>
</evidence>